<accession>A0A841L6Q1</accession>
<dbReference type="InterPro" id="IPR007712">
    <property type="entry name" value="RelE/ParE_toxin"/>
</dbReference>
<dbReference type="AlphaFoldDB" id="A0A841L6Q1"/>
<comment type="similarity">
    <text evidence="1">Belongs to the RelE toxin family.</text>
</comment>
<evidence type="ECO:0000313" key="3">
    <source>
        <dbReference type="EMBL" id="MBB6227906.1"/>
    </source>
</evidence>
<proteinExistence type="inferred from homology"/>
<dbReference type="PANTHER" id="PTHR33755:SF6">
    <property type="entry name" value="PLASMID STABILIZATION SYSTEM PROTEIN"/>
    <property type="match status" value="1"/>
</dbReference>
<name>A0A841L6Q1_9SPHN</name>
<dbReference type="InterPro" id="IPR035093">
    <property type="entry name" value="RelE/ParE_toxin_dom_sf"/>
</dbReference>
<keyword evidence="4" id="KW-1185">Reference proteome</keyword>
<dbReference type="Proteomes" id="UP000538147">
    <property type="component" value="Unassembled WGS sequence"/>
</dbReference>
<dbReference type="RefSeq" id="WP_184199286.1">
    <property type="nucleotide sequence ID" value="NZ_BMOX01000052.1"/>
</dbReference>
<gene>
    <name evidence="3" type="ORF">FHS79_002087</name>
</gene>
<keyword evidence="2" id="KW-1277">Toxin-antitoxin system</keyword>
<dbReference type="PANTHER" id="PTHR33755">
    <property type="entry name" value="TOXIN PARE1-RELATED"/>
    <property type="match status" value="1"/>
</dbReference>
<dbReference type="Pfam" id="PF05016">
    <property type="entry name" value="ParE_toxin"/>
    <property type="match status" value="1"/>
</dbReference>
<reference evidence="3 4" key="1">
    <citation type="submission" date="2020-08" db="EMBL/GenBank/DDBJ databases">
        <title>Genomic Encyclopedia of Type Strains, Phase IV (KMG-IV): sequencing the most valuable type-strain genomes for metagenomic binning, comparative biology and taxonomic classification.</title>
        <authorList>
            <person name="Goeker M."/>
        </authorList>
    </citation>
    <scope>NUCLEOTIDE SEQUENCE [LARGE SCALE GENOMIC DNA]</scope>
    <source>
        <strain evidence="3 4">DSM 102189</strain>
    </source>
</reference>
<sequence>MAHIVRSPAARRDTIEIWRYVAQHDRTAADRLVRLFDSKLTMLRDEPLVGSPRPELATGLRSFVVGRYTLFYCPTGHGIELVRILHAARDIGSEQF</sequence>
<dbReference type="InterPro" id="IPR051803">
    <property type="entry name" value="TA_system_RelE-like_toxin"/>
</dbReference>
<evidence type="ECO:0000256" key="2">
    <source>
        <dbReference type="ARBA" id="ARBA00022649"/>
    </source>
</evidence>
<comment type="caution">
    <text evidence="3">The sequence shown here is derived from an EMBL/GenBank/DDBJ whole genome shotgun (WGS) entry which is preliminary data.</text>
</comment>
<dbReference type="EMBL" id="JACIIV010000013">
    <property type="protein sequence ID" value="MBB6227906.1"/>
    <property type="molecule type" value="Genomic_DNA"/>
</dbReference>
<organism evidence="3 4">
    <name type="scientific">Polymorphobacter multimanifer</name>
    <dbReference type="NCBI Taxonomy" id="1070431"/>
    <lineage>
        <taxon>Bacteria</taxon>
        <taxon>Pseudomonadati</taxon>
        <taxon>Pseudomonadota</taxon>
        <taxon>Alphaproteobacteria</taxon>
        <taxon>Sphingomonadales</taxon>
        <taxon>Sphingosinicellaceae</taxon>
        <taxon>Polymorphobacter</taxon>
    </lineage>
</organism>
<evidence type="ECO:0000313" key="4">
    <source>
        <dbReference type="Proteomes" id="UP000538147"/>
    </source>
</evidence>
<evidence type="ECO:0000256" key="1">
    <source>
        <dbReference type="ARBA" id="ARBA00006226"/>
    </source>
</evidence>
<dbReference type="Gene3D" id="3.30.2310.20">
    <property type="entry name" value="RelE-like"/>
    <property type="match status" value="1"/>
</dbReference>
<protein>
    <submittedName>
        <fullName evidence="3">Toxin ParE1/3/4</fullName>
    </submittedName>
</protein>